<organism evidence="2 3">
    <name type="scientific">Alcanivorax jadensis T9</name>
    <dbReference type="NCBI Taxonomy" id="1177181"/>
    <lineage>
        <taxon>Bacteria</taxon>
        <taxon>Pseudomonadati</taxon>
        <taxon>Pseudomonadota</taxon>
        <taxon>Gammaproteobacteria</taxon>
        <taxon>Oceanospirillales</taxon>
        <taxon>Alcanivoracaceae</taxon>
        <taxon>Alcanivorax</taxon>
    </lineage>
</organism>
<comment type="caution">
    <text evidence="2">The sequence shown here is derived from an EMBL/GenBank/DDBJ whole genome shotgun (WGS) entry which is preliminary data.</text>
</comment>
<sequence length="193" mass="20370">MDQGLNRRSFLKLGAAGSALLATGSTLTLLTGCSSNDGPAAGYRHFRQQDVDLLTPLVGAVLGKALTDVGASAEDGMKAYDDLLDGAMPGTRATLFQILDLMQLGAARWFITGTWASFAEQSEDELQQTLAHWSSSDRGLSQMAFKGLTQPMFMAWYVKPEAARSTGYPGPPQVIITPEAGIPAADTAPTATS</sequence>
<dbReference type="EMBL" id="ARXU01000003">
    <property type="protein sequence ID" value="KGD61824.1"/>
    <property type="molecule type" value="Genomic_DNA"/>
</dbReference>
<dbReference type="RefSeq" id="WP_052042507.1">
    <property type="nucleotide sequence ID" value="NZ_ARXU01000003.1"/>
</dbReference>
<dbReference type="PROSITE" id="PS51257">
    <property type="entry name" value="PROKAR_LIPOPROTEIN"/>
    <property type="match status" value="1"/>
</dbReference>
<evidence type="ECO:0008006" key="4">
    <source>
        <dbReference type="Google" id="ProtNLM"/>
    </source>
</evidence>
<dbReference type="InterPro" id="IPR019546">
    <property type="entry name" value="TAT_signal_bac_arc"/>
</dbReference>
<reference evidence="2 3" key="1">
    <citation type="submission" date="2012-09" db="EMBL/GenBank/DDBJ databases">
        <title>Genome Sequence of alkane-degrading Bacterium Alcanivorax jadensis T9.</title>
        <authorList>
            <person name="Lai Q."/>
            <person name="Shao Z."/>
        </authorList>
    </citation>
    <scope>NUCLEOTIDE SEQUENCE [LARGE SCALE GENOMIC DNA]</scope>
    <source>
        <strain evidence="2 3">T9</strain>
    </source>
</reference>
<keyword evidence="3" id="KW-1185">Reference proteome</keyword>
<evidence type="ECO:0000256" key="1">
    <source>
        <dbReference type="ARBA" id="ARBA00022729"/>
    </source>
</evidence>
<proteinExistence type="predicted"/>
<dbReference type="Proteomes" id="UP000029443">
    <property type="component" value="Unassembled WGS sequence"/>
</dbReference>
<evidence type="ECO:0000313" key="2">
    <source>
        <dbReference type="EMBL" id="KGD61824.1"/>
    </source>
</evidence>
<name>A0ABR4WE81_9GAMM</name>
<accession>A0ABR4WE81</accession>
<protein>
    <recommendedName>
        <fullName evidence="4">Tat pathway signal protein</fullName>
    </recommendedName>
</protein>
<dbReference type="NCBIfam" id="TIGR01409">
    <property type="entry name" value="TAT_signal_seq"/>
    <property type="match status" value="1"/>
</dbReference>
<keyword evidence="1" id="KW-0732">Signal</keyword>
<evidence type="ECO:0000313" key="3">
    <source>
        <dbReference type="Proteomes" id="UP000029443"/>
    </source>
</evidence>
<dbReference type="InterPro" id="IPR006311">
    <property type="entry name" value="TAT_signal"/>
</dbReference>
<dbReference type="PROSITE" id="PS51318">
    <property type="entry name" value="TAT"/>
    <property type="match status" value="1"/>
</dbReference>
<gene>
    <name evidence="2" type="ORF">T9A_01033</name>
</gene>